<feature type="compositionally biased region" description="Low complexity" evidence="5">
    <location>
        <begin position="410"/>
        <end position="424"/>
    </location>
</feature>
<dbReference type="PANTHER" id="PTHR37422">
    <property type="entry name" value="TEICHURONIC ACID BIOSYNTHESIS PROTEIN TUAE"/>
    <property type="match status" value="1"/>
</dbReference>
<comment type="subcellular location">
    <subcellularLocation>
        <location evidence="1">Membrane</location>
        <topology evidence="1">Multi-pass membrane protein</topology>
    </subcellularLocation>
</comment>
<dbReference type="PANTHER" id="PTHR37422:SF21">
    <property type="entry name" value="EXOQ-LIKE PROTEIN"/>
    <property type="match status" value="1"/>
</dbReference>
<evidence type="ECO:0000256" key="2">
    <source>
        <dbReference type="ARBA" id="ARBA00022692"/>
    </source>
</evidence>
<evidence type="ECO:0000256" key="5">
    <source>
        <dbReference type="SAM" id="MobiDB-lite"/>
    </source>
</evidence>
<dbReference type="GO" id="GO:0016874">
    <property type="term" value="F:ligase activity"/>
    <property type="evidence" value="ECO:0007669"/>
    <property type="project" value="UniProtKB-KW"/>
</dbReference>
<dbReference type="Proteomes" id="UP000198346">
    <property type="component" value="Unassembled WGS sequence"/>
</dbReference>
<organism evidence="9 10">
    <name type="scientific">Amphiplicatus metriothermophilus</name>
    <dbReference type="NCBI Taxonomy" id="1519374"/>
    <lineage>
        <taxon>Bacteria</taxon>
        <taxon>Pseudomonadati</taxon>
        <taxon>Pseudomonadota</taxon>
        <taxon>Alphaproteobacteria</taxon>
        <taxon>Parvularculales</taxon>
        <taxon>Parvularculaceae</taxon>
        <taxon>Amphiplicatus</taxon>
    </lineage>
</organism>
<feature type="region of interest" description="Disordered" evidence="5">
    <location>
        <begin position="410"/>
        <end position="431"/>
    </location>
</feature>
<evidence type="ECO:0000259" key="7">
    <source>
        <dbReference type="Pfam" id="PF04932"/>
    </source>
</evidence>
<feature type="domain" description="DUF5935" evidence="8">
    <location>
        <begin position="1"/>
        <end position="185"/>
    </location>
</feature>
<evidence type="ECO:0000313" key="9">
    <source>
        <dbReference type="EMBL" id="SNT72247.1"/>
    </source>
</evidence>
<dbReference type="InterPro" id="IPR045979">
    <property type="entry name" value="DUF5935"/>
</dbReference>
<dbReference type="InterPro" id="IPR007016">
    <property type="entry name" value="O-antigen_ligase-rel_domated"/>
</dbReference>
<feature type="transmembrane region" description="Helical" evidence="6">
    <location>
        <begin position="43"/>
        <end position="63"/>
    </location>
</feature>
<dbReference type="AlphaFoldDB" id="A0A239PRA7"/>
<dbReference type="EMBL" id="FZQA01000002">
    <property type="protein sequence ID" value="SNT72247.1"/>
    <property type="molecule type" value="Genomic_DNA"/>
</dbReference>
<feature type="domain" description="O-antigen ligase-related" evidence="7">
    <location>
        <begin position="200"/>
        <end position="339"/>
    </location>
</feature>
<dbReference type="NCBIfam" id="TIGR03097">
    <property type="entry name" value="PEP_O_lig_1"/>
    <property type="match status" value="1"/>
</dbReference>
<dbReference type="OrthoDB" id="9772644at2"/>
<keyword evidence="10" id="KW-1185">Reference proteome</keyword>
<proteinExistence type="predicted"/>
<dbReference type="Pfam" id="PF04932">
    <property type="entry name" value="Wzy_C"/>
    <property type="match status" value="1"/>
</dbReference>
<feature type="transmembrane region" description="Helical" evidence="6">
    <location>
        <begin position="361"/>
        <end position="382"/>
    </location>
</feature>
<keyword evidence="4 6" id="KW-0472">Membrane</keyword>
<evidence type="ECO:0000256" key="4">
    <source>
        <dbReference type="ARBA" id="ARBA00023136"/>
    </source>
</evidence>
<feature type="transmembrane region" description="Helical" evidence="6">
    <location>
        <begin position="128"/>
        <end position="148"/>
    </location>
</feature>
<evidence type="ECO:0000256" key="1">
    <source>
        <dbReference type="ARBA" id="ARBA00004141"/>
    </source>
</evidence>
<sequence length="431" mass="46577">MRDALLLLFILACSGLALRYPFAGVLAWAWFALMAPHQFAYGVYGLPLNEIIAVATLAGVAIAGEWRRFRLDRTTVLLALFAGWLCVSQVFSLDPDHSAVYFDRFVKTLIFAIVCALMARDRLRFHALLWMLVVAIGYFAAKGGLFTLATLGRFRVQGVENTVLEDNNHLGLAMTAILPLILYLRGEAKHAAVRAGLLALFALALVAILGTHSRGALIALAVFAGFFWLRARRKFLILAGLAAVLVPAVAFMPPAWKERMQTITQAAEDPSFMGRVDAWIVNMKLAEAHPLTGAGLRNSYQKEIAATVDPVRAETAKAAHSIYFEVLGGAGFVGLALYLAAVASALMAAGEIRRRANAPPWASRFAWFAQMSLVVFCAGGAAVSLEMWDGYLIVMALIAALSRLVAEPKAAPAPAGWRARARGAPSRKPPS</sequence>
<dbReference type="RefSeq" id="WP_089411755.1">
    <property type="nucleotide sequence ID" value="NZ_FZQA01000002.1"/>
</dbReference>
<keyword evidence="2 6" id="KW-0812">Transmembrane</keyword>
<feature type="transmembrane region" description="Helical" evidence="6">
    <location>
        <begin position="75"/>
        <end position="93"/>
    </location>
</feature>
<dbReference type="Pfam" id="PF19358">
    <property type="entry name" value="DUF5935"/>
    <property type="match status" value="1"/>
</dbReference>
<evidence type="ECO:0000256" key="6">
    <source>
        <dbReference type="SAM" id="Phobius"/>
    </source>
</evidence>
<dbReference type="InterPro" id="IPR051533">
    <property type="entry name" value="WaaL-like"/>
</dbReference>
<keyword evidence="3 6" id="KW-1133">Transmembrane helix</keyword>
<feature type="transmembrane region" description="Helical" evidence="6">
    <location>
        <begin position="388"/>
        <end position="406"/>
    </location>
</feature>
<protein>
    <submittedName>
        <fullName evidence="9">Probable O-glycosylation ligase, exosortase A-associated</fullName>
    </submittedName>
</protein>
<evidence type="ECO:0000259" key="8">
    <source>
        <dbReference type="Pfam" id="PF19358"/>
    </source>
</evidence>
<accession>A0A239PRA7</accession>
<feature type="transmembrane region" description="Helical" evidence="6">
    <location>
        <begin position="168"/>
        <end position="184"/>
    </location>
</feature>
<evidence type="ECO:0000313" key="10">
    <source>
        <dbReference type="Proteomes" id="UP000198346"/>
    </source>
</evidence>
<dbReference type="GO" id="GO:0016020">
    <property type="term" value="C:membrane"/>
    <property type="evidence" value="ECO:0007669"/>
    <property type="project" value="UniProtKB-SubCell"/>
</dbReference>
<reference evidence="9 10" key="1">
    <citation type="submission" date="2017-07" db="EMBL/GenBank/DDBJ databases">
        <authorList>
            <person name="Sun Z.S."/>
            <person name="Albrecht U."/>
            <person name="Echele G."/>
            <person name="Lee C.C."/>
        </authorList>
    </citation>
    <scope>NUCLEOTIDE SEQUENCE [LARGE SCALE GENOMIC DNA]</scope>
    <source>
        <strain evidence="9 10">CGMCC 1.12710</strain>
    </source>
</reference>
<keyword evidence="9" id="KW-0436">Ligase</keyword>
<gene>
    <name evidence="9" type="ORF">SAMN06297382_1285</name>
</gene>
<feature type="transmembrane region" description="Helical" evidence="6">
    <location>
        <begin position="236"/>
        <end position="256"/>
    </location>
</feature>
<name>A0A239PRA7_9PROT</name>
<dbReference type="InterPro" id="IPR017528">
    <property type="entry name" value="CHP03097O-antigen_lig-rel"/>
</dbReference>
<evidence type="ECO:0000256" key="3">
    <source>
        <dbReference type="ARBA" id="ARBA00022989"/>
    </source>
</evidence>
<feature type="transmembrane region" description="Helical" evidence="6">
    <location>
        <begin position="326"/>
        <end position="349"/>
    </location>
</feature>